<sequence precursor="true">MTRRCVLIRRIAKLYRCMRMHSIKSILLALITASFLSAGLSACSSNPEREVRTEAEYYEEAREAIDDDNMLIAEDRLKRLESEYPFGQYAEQAQLELIYVSFKMSDMEGVLAKSERFIRLHPQHPKVDYAYYMRGLATYELGFAFVERYLSDETEYRNPVPLQDSFAYFSELLRRFPDSEYNADARARMVYLRERLASYQINVAKYYMKRHAYLAAANRCEEVLIHYQKTPYVKDALAIMTEAYQLLEMDELAEKSLALLKLNYPDHPQLVDGQLEESGLADVDRRSFWNIISFGLID</sequence>
<dbReference type="GO" id="GO:0043165">
    <property type="term" value="P:Gram-negative-bacterium-type cell outer membrane assembly"/>
    <property type="evidence" value="ECO:0007669"/>
    <property type="project" value="UniProtKB-UniRule"/>
</dbReference>
<comment type="similarity">
    <text evidence="6">Belongs to the BamD family.</text>
</comment>
<feature type="chain" id="PRO_5009990484" description="Outer membrane protein assembly factor BamD" evidence="6">
    <location>
        <begin position="43"/>
        <end position="298"/>
    </location>
</feature>
<dbReference type="Gene3D" id="1.25.40.10">
    <property type="entry name" value="Tetratricopeptide repeat domain"/>
    <property type="match status" value="1"/>
</dbReference>
<gene>
    <name evidence="6" type="primary">bamD</name>
    <name evidence="8" type="ORF">SAMN05421686_10520</name>
</gene>
<keyword evidence="5" id="KW-0449">Lipoprotein</keyword>
<dbReference type="EMBL" id="FTOH01000005">
    <property type="protein sequence ID" value="SIS82312.1"/>
    <property type="molecule type" value="Genomic_DNA"/>
</dbReference>
<evidence type="ECO:0000313" key="9">
    <source>
        <dbReference type="Proteomes" id="UP000185639"/>
    </source>
</evidence>
<feature type="domain" description="Outer membrane lipoprotein BamD-like" evidence="7">
    <location>
        <begin position="53"/>
        <end position="256"/>
    </location>
</feature>
<dbReference type="CDD" id="cd15830">
    <property type="entry name" value="BamD"/>
    <property type="match status" value="1"/>
</dbReference>
<protein>
    <recommendedName>
        <fullName evidence="6">Outer membrane protein assembly factor BamD</fullName>
    </recommendedName>
</protein>
<dbReference type="InterPro" id="IPR011990">
    <property type="entry name" value="TPR-like_helical_dom_sf"/>
</dbReference>
<dbReference type="InterPro" id="IPR039565">
    <property type="entry name" value="BamD-like"/>
</dbReference>
<keyword evidence="3" id="KW-0564">Palmitate</keyword>
<keyword evidence="1 6" id="KW-0732">Signal</keyword>
<keyword evidence="9" id="KW-1185">Reference proteome</keyword>
<comment type="subcellular location">
    <subcellularLocation>
        <location evidence="6">Cell outer membrane</location>
    </subcellularLocation>
</comment>
<evidence type="ECO:0000256" key="2">
    <source>
        <dbReference type="ARBA" id="ARBA00023136"/>
    </source>
</evidence>
<dbReference type="Proteomes" id="UP000185639">
    <property type="component" value="Unassembled WGS sequence"/>
</dbReference>
<comment type="subunit">
    <text evidence="6">Part of the Bam complex.</text>
</comment>
<dbReference type="AlphaFoldDB" id="A0A1N7M8C9"/>
<accession>A0A1N7M8C9</accession>
<dbReference type="PANTHER" id="PTHR37423">
    <property type="entry name" value="SOLUBLE LYTIC MUREIN TRANSGLYCOSYLASE-RELATED"/>
    <property type="match status" value="1"/>
</dbReference>
<evidence type="ECO:0000256" key="1">
    <source>
        <dbReference type="ARBA" id="ARBA00022729"/>
    </source>
</evidence>
<evidence type="ECO:0000259" key="7">
    <source>
        <dbReference type="Pfam" id="PF13525"/>
    </source>
</evidence>
<dbReference type="HAMAP" id="MF_00922">
    <property type="entry name" value="OM_assembly_BamD"/>
    <property type="match status" value="1"/>
</dbReference>
<proteinExistence type="inferred from homology"/>
<organism evidence="8 9">
    <name type="scientific">Thalassolituus maritimus</name>
    <dbReference type="NCBI Taxonomy" id="484498"/>
    <lineage>
        <taxon>Bacteria</taxon>
        <taxon>Pseudomonadati</taxon>
        <taxon>Pseudomonadota</taxon>
        <taxon>Gammaproteobacteria</taxon>
        <taxon>Oceanospirillales</taxon>
        <taxon>Oceanospirillaceae</taxon>
        <taxon>Thalassolituus</taxon>
    </lineage>
</organism>
<dbReference type="InterPro" id="IPR017689">
    <property type="entry name" value="BamD"/>
</dbReference>
<comment type="function">
    <text evidence="6">Part of the outer membrane protein assembly complex, which is involved in assembly and insertion of beta-barrel proteins into the outer membrane.</text>
</comment>
<evidence type="ECO:0000256" key="6">
    <source>
        <dbReference type="HAMAP-Rule" id="MF_00922"/>
    </source>
</evidence>
<keyword evidence="4 6" id="KW-0998">Cell outer membrane</keyword>
<dbReference type="NCBIfam" id="TIGR03302">
    <property type="entry name" value="OM_YfiO"/>
    <property type="match status" value="1"/>
</dbReference>
<dbReference type="Pfam" id="PF13525">
    <property type="entry name" value="YfiO"/>
    <property type="match status" value="1"/>
</dbReference>
<evidence type="ECO:0000256" key="5">
    <source>
        <dbReference type="ARBA" id="ARBA00023288"/>
    </source>
</evidence>
<dbReference type="GO" id="GO:0051205">
    <property type="term" value="P:protein insertion into membrane"/>
    <property type="evidence" value="ECO:0007669"/>
    <property type="project" value="UniProtKB-UniRule"/>
</dbReference>
<reference evidence="9" key="1">
    <citation type="submission" date="2017-01" db="EMBL/GenBank/DDBJ databases">
        <authorList>
            <person name="Varghese N."/>
            <person name="Submissions S."/>
        </authorList>
    </citation>
    <scope>NUCLEOTIDE SEQUENCE [LARGE SCALE GENOMIC DNA]</scope>
    <source>
        <strain evidence="9">DSM 24913</strain>
    </source>
</reference>
<evidence type="ECO:0000256" key="4">
    <source>
        <dbReference type="ARBA" id="ARBA00023237"/>
    </source>
</evidence>
<dbReference type="GO" id="GO:1990063">
    <property type="term" value="C:Bam protein complex"/>
    <property type="evidence" value="ECO:0007669"/>
    <property type="project" value="TreeGrafter"/>
</dbReference>
<evidence type="ECO:0000256" key="3">
    <source>
        <dbReference type="ARBA" id="ARBA00023139"/>
    </source>
</evidence>
<dbReference type="STRING" id="484498.SAMN05421686_10520"/>
<keyword evidence="2 6" id="KW-0472">Membrane</keyword>
<feature type="signal peptide" evidence="6">
    <location>
        <begin position="1"/>
        <end position="42"/>
    </location>
</feature>
<name>A0A1N7M8C9_9GAMM</name>
<evidence type="ECO:0000313" key="8">
    <source>
        <dbReference type="EMBL" id="SIS82312.1"/>
    </source>
</evidence>
<dbReference type="PANTHER" id="PTHR37423:SF1">
    <property type="entry name" value="OUTER MEMBRANE PROTEIN ASSEMBLY FACTOR BAMD"/>
    <property type="match status" value="1"/>
</dbReference>